<dbReference type="GO" id="GO:0003700">
    <property type="term" value="F:DNA-binding transcription factor activity"/>
    <property type="evidence" value="ECO:0007669"/>
    <property type="project" value="InterPro"/>
</dbReference>
<dbReference type="OrthoDB" id="629929at2"/>
<dbReference type="InterPro" id="IPR020449">
    <property type="entry name" value="Tscrpt_reg_AraC-type_HTH"/>
</dbReference>
<evidence type="ECO:0000256" key="3">
    <source>
        <dbReference type="ARBA" id="ARBA00023163"/>
    </source>
</evidence>
<reference evidence="5 6" key="1">
    <citation type="submission" date="2017-10" db="EMBL/GenBank/DDBJ databases">
        <title>Paenichitinophaga pekingensis gen. nov., sp. nov., isolated from activated sludge.</title>
        <authorList>
            <person name="Jin D."/>
            <person name="Kong X."/>
            <person name="Deng Y."/>
            <person name="Bai Z."/>
        </authorList>
    </citation>
    <scope>NUCLEOTIDE SEQUENCE [LARGE SCALE GENOMIC DNA]</scope>
    <source>
        <strain evidence="5 6">13</strain>
    </source>
</reference>
<dbReference type="SMART" id="SM00342">
    <property type="entry name" value="HTH_ARAC"/>
    <property type="match status" value="1"/>
</dbReference>
<keyword evidence="3" id="KW-0804">Transcription</keyword>
<dbReference type="PRINTS" id="PR00032">
    <property type="entry name" value="HTHARAC"/>
</dbReference>
<accession>A0A291QYL4</accession>
<dbReference type="Pfam" id="PF12833">
    <property type="entry name" value="HTH_18"/>
    <property type="match status" value="1"/>
</dbReference>
<keyword evidence="2" id="KW-0238">DNA-binding</keyword>
<evidence type="ECO:0000259" key="4">
    <source>
        <dbReference type="PROSITE" id="PS01124"/>
    </source>
</evidence>
<dbReference type="GO" id="GO:0043565">
    <property type="term" value="F:sequence-specific DNA binding"/>
    <property type="evidence" value="ECO:0007669"/>
    <property type="project" value="InterPro"/>
</dbReference>
<evidence type="ECO:0000313" key="6">
    <source>
        <dbReference type="Proteomes" id="UP000220133"/>
    </source>
</evidence>
<evidence type="ECO:0000313" key="5">
    <source>
        <dbReference type="EMBL" id="ATL49066.1"/>
    </source>
</evidence>
<sequence length="302" mass="34448">MKMTEHVADFYERLPNHAPTCIPINNPGIGHINIFSRDTCSVATPYSRRDYYKVSLIIGTGKIFYADKWVYIDRPAVLFSNPVVPYSWEAESEEQGGWYCLFTEAFIQHSERVNSLHDSPLFKIGANPVFFPDEEQLLEITAIYQKMMREISSTYAHKYDVLRSYLHLLIHETLKSDPASEFGSYANGAVRVTALFQELLERQFPVDSPAFTLQLKTPADFARSLSVHVNHLNRSVRETTGKTTSEHIAARITKEASALLIHTDWSISEIAYCLGFEYPSYFTNFFKKHSGASPNQLRKSSV</sequence>
<proteinExistence type="predicted"/>
<evidence type="ECO:0000256" key="2">
    <source>
        <dbReference type="ARBA" id="ARBA00023125"/>
    </source>
</evidence>
<evidence type="ECO:0000256" key="1">
    <source>
        <dbReference type="ARBA" id="ARBA00023015"/>
    </source>
</evidence>
<dbReference type="SUPFAM" id="SSF46689">
    <property type="entry name" value="Homeodomain-like"/>
    <property type="match status" value="1"/>
</dbReference>
<dbReference type="InterPro" id="IPR018060">
    <property type="entry name" value="HTH_AraC"/>
</dbReference>
<keyword evidence="1" id="KW-0805">Transcription regulation</keyword>
<dbReference type="InterPro" id="IPR009057">
    <property type="entry name" value="Homeodomain-like_sf"/>
</dbReference>
<dbReference type="Proteomes" id="UP000220133">
    <property type="component" value="Chromosome"/>
</dbReference>
<dbReference type="Gene3D" id="1.10.10.60">
    <property type="entry name" value="Homeodomain-like"/>
    <property type="match status" value="1"/>
</dbReference>
<dbReference type="PANTHER" id="PTHR43280:SF32">
    <property type="entry name" value="TRANSCRIPTIONAL REGULATORY PROTEIN"/>
    <property type="match status" value="1"/>
</dbReference>
<protein>
    <submittedName>
        <fullName evidence="5">AraC family transcriptional regulator</fullName>
    </submittedName>
</protein>
<gene>
    <name evidence="5" type="ORF">COR50_18870</name>
</gene>
<keyword evidence="6" id="KW-1185">Reference proteome</keyword>
<dbReference type="PANTHER" id="PTHR43280">
    <property type="entry name" value="ARAC-FAMILY TRANSCRIPTIONAL REGULATOR"/>
    <property type="match status" value="1"/>
</dbReference>
<feature type="domain" description="HTH araC/xylS-type" evidence="4">
    <location>
        <begin position="190"/>
        <end position="300"/>
    </location>
</feature>
<dbReference type="PROSITE" id="PS01124">
    <property type="entry name" value="HTH_ARAC_FAMILY_2"/>
    <property type="match status" value="1"/>
</dbReference>
<dbReference type="KEGG" id="cbae:COR50_18870"/>
<dbReference type="EMBL" id="CP023777">
    <property type="protein sequence ID" value="ATL49066.1"/>
    <property type="molecule type" value="Genomic_DNA"/>
</dbReference>
<name>A0A291QYL4_9BACT</name>
<organism evidence="5 6">
    <name type="scientific">Chitinophaga caeni</name>
    <dbReference type="NCBI Taxonomy" id="2029983"/>
    <lineage>
        <taxon>Bacteria</taxon>
        <taxon>Pseudomonadati</taxon>
        <taxon>Bacteroidota</taxon>
        <taxon>Chitinophagia</taxon>
        <taxon>Chitinophagales</taxon>
        <taxon>Chitinophagaceae</taxon>
        <taxon>Chitinophaga</taxon>
    </lineage>
</organism>
<dbReference type="AlphaFoldDB" id="A0A291QYL4"/>
<dbReference type="RefSeq" id="WP_098195434.1">
    <property type="nucleotide sequence ID" value="NZ_CP023777.1"/>
</dbReference>